<dbReference type="OrthoDB" id="915562at2"/>
<dbReference type="GO" id="GO:0016763">
    <property type="term" value="F:pentosyltransferase activity"/>
    <property type="evidence" value="ECO:0007669"/>
    <property type="project" value="TreeGrafter"/>
</dbReference>
<feature type="transmembrane region" description="Helical" evidence="8">
    <location>
        <begin position="203"/>
        <end position="221"/>
    </location>
</feature>
<feature type="transmembrane region" description="Helical" evidence="8">
    <location>
        <begin position="341"/>
        <end position="365"/>
    </location>
</feature>
<evidence type="ECO:0000256" key="1">
    <source>
        <dbReference type="ARBA" id="ARBA00004651"/>
    </source>
</evidence>
<organism evidence="10 11">
    <name type="scientific">Kordia antarctica</name>
    <dbReference type="NCBI Taxonomy" id="1218801"/>
    <lineage>
        <taxon>Bacteria</taxon>
        <taxon>Pseudomonadati</taxon>
        <taxon>Bacteroidota</taxon>
        <taxon>Flavobacteriia</taxon>
        <taxon>Flavobacteriales</taxon>
        <taxon>Flavobacteriaceae</taxon>
        <taxon>Kordia</taxon>
    </lineage>
</organism>
<keyword evidence="5 8" id="KW-0812">Transmembrane</keyword>
<accession>A0A7L4ZQG1</accession>
<comment type="subcellular location">
    <subcellularLocation>
        <location evidence="1">Cell membrane</location>
        <topology evidence="1">Multi-pass membrane protein</topology>
    </subcellularLocation>
</comment>
<dbReference type="EMBL" id="CP019288">
    <property type="protein sequence ID" value="QHI38114.1"/>
    <property type="molecule type" value="Genomic_DNA"/>
</dbReference>
<dbReference type="InterPro" id="IPR050297">
    <property type="entry name" value="LipidA_mod_glycosyltrf_83"/>
</dbReference>
<dbReference type="KEGG" id="kan:IMCC3317_35000"/>
<proteinExistence type="predicted"/>
<feature type="transmembrane region" description="Helical" evidence="8">
    <location>
        <begin position="12"/>
        <end position="29"/>
    </location>
</feature>
<keyword evidence="6 8" id="KW-1133">Transmembrane helix</keyword>
<dbReference type="Proteomes" id="UP000464657">
    <property type="component" value="Chromosome"/>
</dbReference>
<evidence type="ECO:0000256" key="5">
    <source>
        <dbReference type="ARBA" id="ARBA00022692"/>
    </source>
</evidence>
<feature type="transmembrane region" description="Helical" evidence="8">
    <location>
        <begin position="161"/>
        <end position="191"/>
    </location>
</feature>
<dbReference type="PANTHER" id="PTHR33908">
    <property type="entry name" value="MANNOSYLTRANSFERASE YKCB-RELATED"/>
    <property type="match status" value="1"/>
</dbReference>
<gene>
    <name evidence="10" type="ORF">IMCC3317_35000</name>
</gene>
<evidence type="ECO:0000256" key="2">
    <source>
        <dbReference type="ARBA" id="ARBA00022475"/>
    </source>
</evidence>
<feature type="transmembrane region" description="Helical" evidence="8">
    <location>
        <begin position="249"/>
        <end position="274"/>
    </location>
</feature>
<feature type="transmembrane region" description="Helical" evidence="8">
    <location>
        <begin position="427"/>
        <end position="448"/>
    </location>
</feature>
<evidence type="ECO:0000256" key="4">
    <source>
        <dbReference type="ARBA" id="ARBA00022679"/>
    </source>
</evidence>
<dbReference type="InterPro" id="IPR038731">
    <property type="entry name" value="RgtA/B/C-like"/>
</dbReference>
<evidence type="ECO:0000256" key="8">
    <source>
        <dbReference type="SAM" id="Phobius"/>
    </source>
</evidence>
<keyword evidence="2" id="KW-1003">Cell membrane</keyword>
<dbReference type="AlphaFoldDB" id="A0A7L4ZQG1"/>
<protein>
    <recommendedName>
        <fullName evidence="9">Glycosyltransferase RgtA/B/C/D-like domain-containing protein</fullName>
    </recommendedName>
</protein>
<evidence type="ECO:0000256" key="3">
    <source>
        <dbReference type="ARBA" id="ARBA00022676"/>
    </source>
</evidence>
<keyword evidence="4" id="KW-0808">Transferase</keyword>
<dbReference type="GO" id="GO:0009103">
    <property type="term" value="P:lipopolysaccharide biosynthetic process"/>
    <property type="evidence" value="ECO:0007669"/>
    <property type="project" value="UniProtKB-ARBA"/>
</dbReference>
<name>A0A7L4ZQG1_9FLAO</name>
<feature type="domain" description="Glycosyltransferase RgtA/B/C/D-like" evidence="9">
    <location>
        <begin position="71"/>
        <end position="216"/>
    </location>
</feature>
<evidence type="ECO:0000313" key="11">
    <source>
        <dbReference type="Proteomes" id="UP000464657"/>
    </source>
</evidence>
<sequence>MIKFLKKHQDQFGLLLLWLLVIFIINPTGDFPLNDDWCYGKSVKTLVEDGYLKLYNWGEMTLVGHVYYGYFFTKIFGFSFTVLRWSTLVMGFATILGIYELCKLANISRWIALFGTVLCMMNPIFLSLSFSFMTDIPFYCVTIWAFYFFAKAIKTDTWQPIIWAIFFCCWAFTIRQLAWVFPIVFLLTILLTKKRTVKNLAKAIAPVFFLIVFSLIFSYFMETNDLLQERYNSKFGLLIENIKNVDKNILILVFTYFFRCMAYIGFLLAPIHLFYINRYKFKGYKIWTIVWTVLVTAILIKIGQILPSLDNIWIDFGVGPTTLADHAGNFTTSPSPRAPELFWQIVTAIGVFSSVALIFHCRTLIISAFKKKEVSPIVVLSFVFYVVYLTPFLIVGVYDRYLLPLFPIAIVFLGANSQKVPQKMYQYFAFGFLGLLTLFSVCATHDYLSWNRTRWNALNELTASGIPENQIQGGVEYVTWNFFSEEKEKWWEDVTPVYMLVFKPAKDDKVVKEYEYSRWLPGDGVMFLVFNDGILE</sequence>
<dbReference type="PANTHER" id="PTHR33908:SF11">
    <property type="entry name" value="MEMBRANE PROTEIN"/>
    <property type="match status" value="1"/>
</dbReference>
<keyword evidence="7 8" id="KW-0472">Membrane</keyword>
<keyword evidence="3" id="KW-0328">Glycosyltransferase</keyword>
<feature type="transmembrane region" description="Helical" evidence="8">
    <location>
        <begin position="377"/>
        <end position="398"/>
    </location>
</feature>
<evidence type="ECO:0000256" key="7">
    <source>
        <dbReference type="ARBA" id="ARBA00023136"/>
    </source>
</evidence>
<dbReference type="GO" id="GO:0005886">
    <property type="term" value="C:plasma membrane"/>
    <property type="evidence" value="ECO:0007669"/>
    <property type="project" value="UniProtKB-SubCell"/>
</dbReference>
<keyword evidence="11" id="KW-1185">Reference proteome</keyword>
<feature type="transmembrane region" description="Helical" evidence="8">
    <location>
        <begin position="286"/>
        <end position="306"/>
    </location>
</feature>
<feature type="transmembrane region" description="Helical" evidence="8">
    <location>
        <begin position="123"/>
        <end position="149"/>
    </location>
</feature>
<dbReference type="Pfam" id="PF13231">
    <property type="entry name" value="PMT_2"/>
    <property type="match status" value="1"/>
</dbReference>
<reference evidence="10 11" key="1">
    <citation type="journal article" date="2013" name="Int. J. Syst. Evol. Microbiol.">
        <title>Kordia antarctica sp. nov., isolated from Antarctic seawater.</title>
        <authorList>
            <person name="Baek K."/>
            <person name="Choi A."/>
            <person name="Kang I."/>
            <person name="Lee K."/>
            <person name="Cho J.C."/>
        </authorList>
    </citation>
    <scope>NUCLEOTIDE SEQUENCE [LARGE SCALE GENOMIC DNA]</scope>
    <source>
        <strain evidence="10 11">IMCC3317</strain>
    </source>
</reference>
<evidence type="ECO:0000313" key="10">
    <source>
        <dbReference type="EMBL" id="QHI38114.1"/>
    </source>
</evidence>
<evidence type="ECO:0000259" key="9">
    <source>
        <dbReference type="Pfam" id="PF13231"/>
    </source>
</evidence>
<dbReference type="RefSeq" id="WP_160130680.1">
    <property type="nucleotide sequence ID" value="NZ_CP019288.1"/>
</dbReference>
<evidence type="ECO:0000256" key="6">
    <source>
        <dbReference type="ARBA" id="ARBA00022989"/>
    </source>
</evidence>